<dbReference type="PANTHER" id="PTHR11076">
    <property type="entry name" value="DNA REPAIR POLYMERASE UMUC / TRANSFERASE FAMILY MEMBER"/>
    <property type="match status" value="1"/>
</dbReference>
<comment type="similarity">
    <text evidence="1 2">Belongs to the DNA polymerase type-Y family.</text>
</comment>
<accession>A0A1H9QDY9</accession>
<keyword evidence="2" id="KW-0460">Magnesium</keyword>
<dbReference type="GO" id="GO:0042276">
    <property type="term" value="P:error-prone translesion synthesis"/>
    <property type="evidence" value="ECO:0007669"/>
    <property type="project" value="TreeGrafter"/>
</dbReference>
<keyword evidence="2" id="KW-0548">Nucleotidyltransferase</keyword>
<proteinExistence type="inferred from homology"/>
<dbReference type="Pfam" id="PF11799">
    <property type="entry name" value="IMS_C"/>
    <property type="match status" value="1"/>
</dbReference>
<evidence type="ECO:0000313" key="4">
    <source>
        <dbReference type="EMBL" id="SER58674.1"/>
    </source>
</evidence>
<dbReference type="GO" id="GO:0003684">
    <property type="term" value="F:damaged DNA binding"/>
    <property type="evidence" value="ECO:0007669"/>
    <property type="project" value="InterPro"/>
</dbReference>
<dbReference type="InterPro" id="IPR017961">
    <property type="entry name" value="DNA_pol_Y-fam_little_finger"/>
</dbReference>
<dbReference type="GO" id="GO:0006261">
    <property type="term" value="P:DNA-templated DNA replication"/>
    <property type="evidence" value="ECO:0007669"/>
    <property type="project" value="UniProtKB-UniRule"/>
</dbReference>
<comment type="catalytic activity">
    <reaction evidence="2">
        <text>DNA(n) + a 2'-deoxyribonucleoside 5'-triphosphate = DNA(n+1) + diphosphate</text>
        <dbReference type="Rhea" id="RHEA:22508"/>
        <dbReference type="Rhea" id="RHEA-COMP:17339"/>
        <dbReference type="Rhea" id="RHEA-COMP:17340"/>
        <dbReference type="ChEBI" id="CHEBI:33019"/>
        <dbReference type="ChEBI" id="CHEBI:61560"/>
        <dbReference type="ChEBI" id="CHEBI:173112"/>
        <dbReference type="EC" id="2.7.7.7"/>
    </reaction>
</comment>
<dbReference type="STRING" id="1601833.SAMN05518684_102168"/>
<gene>
    <name evidence="2" type="primary">dinB</name>
    <name evidence="4" type="ORF">SAMN05518684_102168</name>
</gene>
<dbReference type="GO" id="GO:0003887">
    <property type="term" value="F:DNA-directed DNA polymerase activity"/>
    <property type="evidence" value="ECO:0007669"/>
    <property type="project" value="UniProtKB-UniRule"/>
</dbReference>
<dbReference type="InterPro" id="IPR001126">
    <property type="entry name" value="UmuC"/>
</dbReference>
<protein>
    <recommendedName>
        <fullName evidence="2">DNA polymerase IV</fullName>
        <shortName evidence="2">Pol IV</shortName>
        <ecNumber evidence="2">2.7.7.7</ecNumber>
    </recommendedName>
</protein>
<dbReference type="CDD" id="cd01700">
    <property type="entry name" value="PolY_Pol_V_umuC"/>
    <property type="match status" value="1"/>
</dbReference>
<keyword evidence="5" id="KW-1185">Reference proteome</keyword>
<keyword evidence="2" id="KW-0963">Cytoplasm</keyword>
<dbReference type="HAMAP" id="MF_01113">
    <property type="entry name" value="DNApol_IV"/>
    <property type="match status" value="1"/>
</dbReference>
<dbReference type="AlphaFoldDB" id="A0A1H9QDY9"/>
<dbReference type="EMBL" id="FOGT01000002">
    <property type="protein sequence ID" value="SER58674.1"/>
    <property type="molecule type" value="Genomic_DNA"/>
</dbReference>
<dbReference type="SUPFAM" id="SSF100879">
    <property type="entry name" value="Lesion bypass DNA polymerase (Y-family), little finger domain"/>
    <property type="match status" value="1"/>
</dbReference>
<feature type="binding site" evidence="2">
    <location>
        <position position="9"/>
    </location>
    <ligand>
        <name>Mg(2+)</name>
        <dbReference type="ChEBI" id="CHEBI:18420"/>
    </ligand>
</feature>
<comment type="function">
    <text evidence="2">Poorly processive, error-prone DNA polymerase involved in untargeted mutagenesis. Copies undamaged DNA at stalled replication forks, which arise in vivo from mismatched or misaligned primer ends. These misaligned primers can be extended by PolIV. Exhibits no 3'-5' exonuclease (proofreading) activity. May be involved in translesional synthesis, in conjunction with the beta clamp from PolIII.</text>
</comment>
<keyword evidence="2" id="KW-0234">DNA repair</keyword>
<dbReference type="SUPFAM" id="SSF56672">
    <property type="entry name" value="DNA/RNA polymerases"/>
    <property type="match status" value="1"/>
</dbReference>
<dbReference type="Gene3D" id="3.40.1170.60">
    <property type="match status" value="1"/>
</dbReference>
<keyword evidence="2" id="KW-0227">DNA damage</keyword>
<comment type="subcellular location">
    <subcellularLocation>
        <location evidence="2">Cytoplasm</location>
    </subcellularLocation>
</comment>
<feature type="site" description="Substrate discrimination" evidence="2">
    <location>
        <position position="14"/>
    </location>
</feature>
<dbReference type="Gene3D" id="3.30.70.270">
    <property type="match status" value="1"/>
</dbReference>
<comment type="cofactor">
    <cofactor evidence="2">
        <name>Mg(2+)</name>
        <dbReference type="ChEBI" id="CHEBI:18420"/>
    </cofactor>
    <text evidence="2">Binds 2 magnesium ions per subunit.</text>
</comment>
<sequence length="410" mass="46374">MKKVIFLVDMQSFFASVEKAKHMRNLNRPLVVSGDPERRSGVILAACPLAKQAGIKNGERLWEAEQKCPGLVTVPPHMQEYIDNSMAITEILESVTDLVEPYSIDEQFMDVTHSQSLFGSPEDIAKHIQHEINSKLQVRARVGIGENKVLAKMACDNFAKKKKDGIFHLKKDEIETVLWPRPIEDLFRAGGRMSNHLRRRAIRTIGDLARTDVNKIKKEWGIHGQVLWMNAHGVDYSPVSLSSTNGQKGIGNGMTLPRDYHKESEIKVVLLELCEEVCRRTRHARVMGQTVTLGISGASYEIRTGFHRQLTMPEPTNITMEVYRYACQLLDTFWDREPIRRLHVSLTGLVSDEAVQLNLFEPARDYTIQLGYETDKIISKYGKTSLIRAASLLPASQVKERAAKIGGHYK</sequence>
<organism evidence="4 5">
    <name type="scientific">Salipaludibacillus aurantiacus</name>
    <dbReference type="NCBI Taxonomy" id="1601833"/>
    <lineage>
        <taxon>Bacteria</taxon>
        <taxon>Bacillati</taxon>
        <taxon>Bacillota</taxon>
        <taxon>Bacilli</taxon>
        <taxon>Bacillales</taxon>
        <taxon>Bacillaceae</taxon>
    </lineage>
</organism>
<dbReference type="GO" id="GO:0009432">
    <property type="term" value="P:SOS response"/>
    <property type="evidence" value="ECO:0007669"/>
    <property type="project" value="TreeGrafter"/>
</dbReference>
<evidence type="ECO:0000259" key="3">
    <source>
        <dbReference type="PROSITE" id="PS50173"/>
    </source>
</evidence>
<dbReference type="EC" id="2.7.7.7" evidence="2"/>
<dbReference type="NCBIfam" id="NF002848">
    <property type="entry name" value="PRK03103.1"/>
    <property type="match status" value="1"/>
</dbReference>
<dbReference type="GO" id="GO:0000287">
    <property type="term" value="F:magnesium ion binding"/>
    <property type="evidence" value="ECO:0007669"/>
    <property type="project" value="UniProtKB-UniRule"/>
</dbReference>
<dbReference type="InterPro" id="IPR043502">
    <property type="entry name" value="DNA/RNA_pol_sf"/>
</dbReference>
<dbReference type="Gene3D" id="3.30.1490.100">
    <property type="entry name" value="DNA polymerase, Y-family, little finger domain"/>
    <property type="match status" value="1"/>
</dbReference>
<keyword evidence="2" id="KW-0479">Metal-binding</keyword>
<dbReference type="InterPro" id="IPR022880">
    <property type="entry name" value="DNApol_IV"/>
</dbReference>
<keyword evidence="2" id="KW-0238">DNA-binding</keyword>
<dbReference type="InterPro" id="IPR050116">
    <property type="entry name" value="DNA_polymerase-Y"/>
</dbReference>
<dbReference type="OrthoDB" id="9808813at2"/>
<feature type="binding site" evidence="2">
    <location>
        <position position="105"/>
    </location>
    <ligand>
        <name>Mg(2+)</name>
        <dbReference type="ChEBI" id="CHEBI:18420"/>
    </ligand>
</feature>
<reference evidence="5" key="1">
    <citation type="submission" date="2016-10" db="EMBL/GenBank/DDBJ databases">
        <authorList>
            <person name="Varghese N."/>
            <person name="Submissions S."/>
        </authorList>
    </citation>
    <scope>NUCLEOTIDE SEQUENCE [LARGE SCALE GENOMIC DNA]</scope>
    <source>
        <strain evidence="5">S9</strain>
    </source>
</reference>
<dbReference type="Pfam" id="PF00817">
    <property type="entry name" value="IMS"/>
    <property type="match status" value="1"/>
</dbReference>
<name>A0A1H9QDY9_9BACI</name>
<comment type="subunit">
    <text evidence="2">Monomer.</text>
</comment>
<evidence type="ECO:0000256" key="1">
    <source>
        <dbReference type="ARBA" id="ARBA00010945"/>
    </source>
</evidence>
<dbReference type="Gene3D" id="1.10.150.20">
    <property type="entry name" value="5' to 3' exonuclease, C-terminal subdomain"/>
    <property type="match status" value="1"/>
</dbReference>
<dbReference type="GO" id="GO:0006281">
    <property type="term" value="P:DNA repair"/>
    <property type="evidence" value="ECO:0007669"/>
    <property type="project" value="UniProtKB-UniRule"/>
</dbReference>
<dbReference type="PANTHER" id="PTHR11076:SF35">
    <property type="entry name" value="DNA REPAIR PROTEIN HOMOLOG YOBH"/>
    <property type="match status" value="1"/>
</dbReference>
<keyword evidence="2" id="KW-0808">Transferase</keyword>
<dbReference type="GO" id="GO:0005829">
    <property type="term" value="C:cytosol"/>
    <property type="evidence" value="ECO:0007669"/>
    <property type="project" value="TreeGrafter"/>
</dbReference>
<keyword evidence="2" id="KW-0515">Mutator protein</keyword>
<evidence type="ECO:0000256" key="2">
    <source>
        <dbReference type="HAMAP-Rule" id="MF_01113"/>
    </source>
</evidence>
<evidence type="ECO:0000313" key="5">
    <source>
        <dbReference type="Proteomes" id="UP000198571"/>
    </source>
</evidence>
<keyword evidence="2" id="KW-0235">DNA replication</keyword>
<dbReference type="InterPro" id="IPR043128">
    <property type="entry name" value="Rev_trsase/Diguanyl_cyclase"/>
</dbReference>
<feature type="active site" evidence="2">
    <location>
        <position position="106"/>
    </location>
</feature>
<dbReference type="Proteomes" id="UP000198571">
    <property type="component" value="Unassembled WGS sequence"/>
</dbReference>
<keyword evidence="2" id="KW-0239">DNA-directed DNA polymerase</keyword>
<dbReference type="PROSITE" id="PS50173">
    <property type="entry name" value="UMUC"/>
    <property type="match status" value="1"/>
</dbReference>
<dbReference type="InterPro" id="IPR036775">
    <property type="entry name" value="DNA_pol_Y-fam_lit_finger_sf"/>
</dbReference>
<feature type="domain" description="UmuC" evidence="3">
    <location>
        <begin position="5"/>
        <end position="190"/>
    </location>
</feature>